<evidence type="ECO:0000313" key="3">
    <source>
        <dbReference type="Proteomes" id="UP000008068"/>
    </source>
</evidence>
<name>G0MJB2_CAEBE</name>
<keyword evidence="3" id="KW-1185">Reference proteome</keyword>
<protein>
    <submittedName>
        <fullName evidence="2">Uncharacterized protein</fullName>
    </submittedName>
</protein>
<organism evidence="3">
    <name type="scientific">Caenorhabditis brenneri</name>
    <name type="common">Nematode worm</name>
    <dbReference type="NCBI Taxonomy" id="135651"/>
    <lineage>
        <taxon>Eukaryota</taxon>
        <taxon>Metazoa</taxon>
        <taxon>Ecdysozoa</taxon>
        <taxon>Nematoda</taxon>
        <taxon>Chromadorea</taxon>
        <taxon>Rhabditida</taxon>
        <taxon>Rhabditina</taxon>
        <taxon>Rhabditomorpha</taxon>
        <taxon>Rhabditoidea</taxon>
        <taxon>Rhabditidae</taxon>
        <taxon>Peloderinae</taxon>
        <taxon>Caenorhabditis</taxon>
    </lineage>
</organism>
<accession>G0MJB2</accession>
<dbReference type="HOGENOM" id="CLU_1338588_0_0_1"/>
<feature type="chain" id="PRO_5003404013" evidence="1">
    <location>
        <begin position="19"/>
        <end position="205"/>
    </location>
</feature>
<evidence type="ECO:0000313" key="2">
    <source>
        <dbReference type="EMBL" id="EGT32500.1"/>
    </source>
</evidence>
<sequence>MSMMKSLLLVLAVAFASARHHKHPHHHHAHDFASSEAAPSGSHLVDQLSSEFDFRAGLKDKDPQEDLEEALYEFSKTPFVQLYRNPLNLKSSPQNPKIQLTNKTSADFHENQIKTTPQFECHRDVLHIASQRCRSSCEHEFELLTHACDENGPTKITAFTFFTICCPHRMKPASSDTPIGRNSKNPTAMVESYLSEKYSSEESDK</sequence>
<feature type="signal peptide" evidence="1">
    <location>
        <begin position="1"/>
        <end position="18"/>
    </location>
</feature>
<dbReference type="InParanoid" id="G0MJB2"/>
<proteinExistence type="predicted"/>
<dbReference type="AlphaFoldDB" id="G0MJB2"/>
<gene>
    <name evidence="2" type="ORF">CAEBREN_24770</name>
</gene>
<reference evidence="3" key="1">
    <citation type="submission" date="2011-07" db="EMBL/GenBank/DDBJ databases">
        <authorList>
            <consortium name="Caenorhabditis brenneri Sequencing and Analysis Consortium"/>
            <person name="Wilson R.K."/>
        </authorList>
    </citation>
    <scope>NUCLEOTIDE SEQUENCE [LARGE SCALE GENOMIC DNA]</scope>
    <source>
        <strain evidence="3">PB2801</strain>
    </source>
</reference>
<dbReference type="Proteomes" id="UP000008068">
    <property type="component" value="Unassembled WGS sequence"/>
</dbReference>
<dbReference type="EMBL" id="GL379797">
    <property type="protein sequence ID" value="EGT32500.1"/>
    <property type="molecule type" value="Genomic_DNA"/>
</dbReference>
<evidence type="ECO:0000256" key="1">
    <source>
        <dbReference type="SAM" id="SignalP"/>
    </source>
</evidence>
<keyword evidence="1" id="KW-0732">Signal</keyword>